<proteinExistence type="predicted"/>
<evidence type="ECO:0000259" key="1">
    <source>
        <dbReference type="Pfam" id="PF22470"/>
    </source>
</evidence>
<feature type="domain" description="DNA-binding protein H-NS-like N-terminal" evidence="1">
    <location>
        <begin position="36"/>
        <end position="88"/>
    </location>
</feature>
<dbReference type="AlphaFoldDB" id="A0A128F4P1"/>
<keyword evidence="3" id="KW-1185">Reference proteome</keyword>
<dbReference type="Proteomes" id="UP000073601">
    <property type="component" value="Unassembled WGS sequence"/>
</dbReference>
<reference evidence="3" key="1">
    <citation type="submission" date="2016-02" db="EMBL/GenBank/DDBJ databases">
        <authorList>
            <person name="Rodrigo-Torres Lidia"/>
            <person name="Arahal R.David."/>
        </authorList>
    </citation>
    <scope>NUCLEOTIDE SEQUENCE [LARGE SCALE GENOMIC DNA]</scope>
    <source>
        <strain evidence="3">CECT 8713</strain>
    </source>
</reference>
<protein>
    <recommendedName>
        <fullName evidence="1">DNA-binding protein H-NS-like N-terminal domain-containing protein</fullName>
    </recommendedName>
</protein>
<accession>A0A128F4P1</accession>
<gene>
    <name evidence="2" type="ORF">GMA8713_01963</name>
</gene>
<dbReference type="InterPro" id="IPR054180">
    <property type="entry name" value="H-NS-like_N"/>
</dbReference>
<organism evidence="2 3">
    <name type="scientific">Grimontia marina</name>
    <dbReference type="NCBI Taxonomy" id="646534"/>
    <lineage>
        <taxon>Bacteria</taxon>
        <taxon>Pseudomonadati</taxon>
        <taxon>Pseudomonadota</taxon>
        <taxon>Gammaproteobacteria</taxon>
        <taxon>Vibrionales</taxon>
        <taxon>Vibrionaceae</taxon>
        <taxon>Grimontia</taxon>
    </lineage>
</organism>
<dbReference type="EMBL" id="FIZY01000015">
    <property type="protein sequence ID" value="CZF81763.1"/>
    <property type="molecule type" value="Genomic_DNA"/>
</dbReference>
<evidence type="ECO:0000313" key="2">
    <source>
        <dbReference type="EMBL" id="CZF81763.1"/>
    </source>
</evidence>
<dbReference type="Pfam" id="PF22470">
    <property type="entry name" value="Histone_HNS_N"/>
    <property type="match status" value="1"/>
</dbReference>
<dbReference type="OrthoDB" id="5917437at2"/>
<sequence>MSMSTIELARHLEMLEESPEKMMFGKLLTELSGMSEERVKSAARQVPISGLRELVHQFNKVIDERKGERVLELAQELANDGISVDELRDYLAQRSA</sequence>
<dbReference type="RefSeq" id="WP_002541590.1">
    <property type="nucleotide sequence ID" value="NZ_CAWRCI010000015.1"/>
</dbReference>
<name>A0A128F4P1_9GAMM</name>
<evidence type="ECO:0000313" key="3">
    <source>
        <dbReference type="Proteomes" id="UP000073601"/>
    </source>
</evidence>